<dbReference type="RefSeq" id="WP_214058538.1">
    <property type="nucleotide sequence ID" value="NZ_BAAAHS010000208.1"/>
</dbReference>
<feature type="region of interest" description="Disordered" evidence="1">
    <location>
        <begin position="1"/>
        <end position="28"/>
    </location>
</feature>
<evidence type="ECO:0000256" key="2">
    <source>
        <dbReference type="SAM" id="Phobius"/>
    </source>
</evidence>
<protein>
    <submittedName>
        <fullName evidence="3">Uncharacterized protein</fullName>
    </submittedName>
</protein>
<feature type="transmembrane region" description="Helical" evidence="2">
    <location>
        <begin position="97"/>
        <end position="123"/>
    </location>
</feature>
<gene>
    <name evidence="3" type="ORF">ENKNEFLB_01417</name>
</gene>
<keyword evidence="4" id="KW-1185">Reference proteome</keyword>
<accession>A0ABX8EIZ9</accession>
<keyword evidence="2" id="KW-1133">Transmembrane helix</keyword>
<proteinExistence type="predicted"/>
<dbReference type="Proteomes" id="UP000679307">
    <property type="component" value="Chromosome"/>
</dbReference>
<organism evidence="3 4">
    <name type="scientific">Nocardioides aquaticus</name>
    <dbReference type="NCBI Taxonomy" id="160826"/>
    <lineage>
        <taxon>Bacteria</taxon>
        <taxon>Bacillati</taxon>
        <taxon>Actinomycetota</taxon>
        <taxon>Actinomycetes</taxon>
        <taxon>Propionibacteriales</taxon>
        <taxon>Nocardioidaceae</taxon>
        <taxon>Nocardioides</taxon>
    </lineage>
</organism>
<keyword evidence="2" id="KW-0812">Transmembrane</keyword>
<feature type="compositionally biased region" description="Low complexity" evidence="1">
    <location>
        <begin position="1"/>
        <end position="16"/>
    </location>
</feature>
<name>A0ABX8EIZ9_9ACTN</name>
<evidence type="ECO:0000313" key="4">
    <source>
        <dbReference type="Proteomes" id="UP000679307"/>
    </source>
</evidence>
<evidence type="ECO:0000313" key="3">
    <source>
        <dbReference type="EMBL" id="QVT79037.1"/>
    </source>
</evidence>
<sequence>MTDAPSAAEAPSTPTPVGQGDDASPEPRWWHRDHPTFTALAGFFTGLVTIIVVPGLYAGLLSTLTDTDTAETLFPFVLLVLVVPIGLSIAPRTRRFGLYLLLGMVSTAVVMAVVAALVLLVLVRTG</sequence>
<feature type="transmembrane region" description="Helical" evidence="2">
    <location>
        <begin position="72"/>
        <end position="90"/>
    </location>
</feature>
<dbReference type="EMBL" id="CP075371">
    <property type="protein sequence ID" value="QVT79037.1"/>
    <property type="molecule type" value="Genomic_DNA"/>
</dbReference>
<reference evidence="3 4" key="1">
    <citation type="submission" date="2021-05" db="EMBL/GenBank/DDBJ databases">
        <title>Complete genome of Nocardioides aquaticus KCTC 9944T isolated from meromictic and hypersaline Ekho Lake, Antarctica.</title>
        <authorList>
            <person name="Hwang K."/>
            <person name="Kim K.M."/>
            <person name="Choe H."/>
        </authorList>
    </citation>
    <scope>NUCLEOTIDE SEQUENCE [LARGE SCALE GENOMIC DNA]</scope>
    <source>
        <strain evidence="3 4">KCTC 9944</strain>
    </source>
</reference>
<keyword evidence="2" id="KW-0472">Membrane</keyword>
<evidence type="ECO:0000256" key="1">
    <source>
        <dbReference type="SAM" id="MobiDB-lite"/>
    </source>
</evidence>
<feature type="transmembrane region" description="Helical" evidence="2">
    <location>
        <begin position="37"/>
        <end position="60"/>
    </location>
</feature>